<evidence type="ECO:0000313" key="5">
    <source>
        <dbReference type="EMBL" id="MDO6415989.1"/>
    </source>
</evidence>
<comment type="caution">
    <text evidence="5">The sequence shown here is derived from an EMBL/GenBank/DDBJ whole genome shotgun (WGS) entry which is preliminary data.</text>
</comment>
<keyword evidence="6" id="KW-1185">Reference proteome</keyword>
<dbReference type="SUPFAM" id="SSF52833">
    <property type="entry name" value="Thioredoxin-like"/>
    <property type="match status" value="1"/>
</dbReference>
<dbReference type="InterPro" id="IPR013766">
    <property type="entry name" value="Thioredoxin_domain"/>
</dbReference>
<dbReference type="Proteomes" id="UP001169764">
    <property type="component" value="Unassembled WGS sequence"/>
</dbReference>
<dbReference type="CDD" id="cd02968">
    <property type="entry name" value="SCO"/>
    <property type="match status" value="1"/>
</dbReference>
<feature type="domain" description="Thioredoxin" evidence="4">
    <location>
        <begin position="31"/>
        <end position="198"/>
    </location>
</feature>
<dbReference type="Gene3D" id="3.40.30.10">
    <property type="entry name" value="Glutaredoxin"/>
    <property type="match status" value="1"/>
</dbReference>
<gene>
    <name evidence="5" type="ORF">Q4F19_16485</name>
</gene>
<dbReference type="PANTHER" id="PTHR12151:SF25">
    <property type="entry name" value="LINALOOL DEHYDRATASE_ISOMERASE DOMAIN-CONTAINING PROTEIN"/>
    <property type="match status" value="1"/>
</dbReference>
<accession>A0ABT8YCC3</accession>
<evidence type="ECO:0000256" key="1">
    <source>
        <dbReference type="ARBA" id="ARBA00010996"/>
    </source>
</evidence>
<evidence type="ECO:0000259" key="4">
    <source>
        <dbReference type="PROSITE" id="PS51352"/>
    </source>
</evidence>
<feature type="chain" id="PRO_5047178265" evidence="3">
    <location>
        <begin position="21"/>
        <end position="198"/>
    </location>
</feature>
<dbReference type="InterPro" id="IPR003782">
    <property type="entry name" value="SCO1/SenC"/>
</dbReference>
<dbReference type="PROSITE" id="PS51257">
    <property type="entry name" value="PROKAR_LIPOPROTEIN"/>
    <property type="match status" value="1"/>
</dbReference>
<reference evidence="5" key="1">
    <citation type="submission" date="2023-07" db="EMBL/GenBank/DDBJ databases">
        <authorList>
            <person name="Kim M."/>
        </authorList>
    </citation>
    <scope>NUCLEOTIDE SEQUENCE</scope>
    <source>
        <strain evidence="5">BIUV-7</strain>
    </source>
</reference>
<comment type="similarity">
    <text evidence="1">Belongs to the SCO1/2 family.</text>
</comment>
<feature type="signal peptide" evidence="3">
    <location>
        <begin position="1"/>
        <end position="20"/>
    </location>
</feature>
<dbReference type="EMBL" id="JAUOTP010000008">
    <property type="protein sequence ID" value="MDO6415989.1"/>
    <property type="molecule type" value="Genomic_DNA"/>
</dbReference>
<protein>
    <submittedName>
        <fullName evidence="5">SCO family protein</fullName>
    </submittedName>
</protein>
<evidence type="ECO:0000256" key="3">
    <source>
        <dbReference type="SAM" id="SignalP"/>
    </source>
</evidence>
<evidence type="ECO:0000313" key="6">
    <source>
        <dbReference type="Proteomes" id="UP001169764"/>
    </source>
</evidence>
<dbReference type="InterPro" id="IPR036249">
    <property type="entry name" value="Thioredoxin-like_sf"/>
</dbReference>
<keyword evidence="3" id="KW-0732">Signal</keyword>
<proteinExistence type="inferred from homology"/>
<dbReference type="PROSITE" id="PS51352">
    <property type="entry name" value="THIOREDOXIN_2"/>
    <property type="match status" value="1"/>
</dbReference>
<dbReference type="Pfam" id="PF02630">
    <property type="entry name" value="SCO1-SenC"/>
    <property type="match status" value="1"/>
</dbReference>
<keyword evidence="2" id="KW-0186">Copper</keyword>
<dbReference type="PANTHER" id="PTHR12151">
    <property type="entry name" value="ELECTRON TRANSPORT PROTIN SCO1/SENC FAMILY MEMBER"/>
    <property type="match status" value="1"/>
</dbReference>
<sequence>MNNPRLLAAALLALALGACGRSPPPPQDAPLAGARIGGAFALTDQDGKPFSSEALKGHYAVVYFGYTFCPDVCPTDMLNLGKGLKAFEAQDPARAAKVLPVFITVDPARDTPAVLKAFVGAFHPRMIGLTGTGQQIAAVAKNYATSFKKQDPAPGATGYLMEHMSTAILFGPKGEPIALVPVEADAGQVTQTLSSWVR</sequence>
<name>A0ABT8YCC3_9SPHN</name>
<evidence type="ECO:0000256" key="2">
    <source>
        <dbReference type="ARBA" id="ARBA00023008"/>
    </source>
</evidence>
<organism evidence="5 6">
    <name type="scientific">Sphingomonas natans</name>
    <dbReference type="NCBI Taxonomy" id="3063330"/>
    <lineage>
        <taxon>Bacteria</taxon>
        <taxon>Pseudomonadati</taxon>
        <taxon>Pseudomonadota</taxon>
        <taxon>Alphaproteobacteria</taxon>
        <taxon>Sphingomonadales</taxon>
        <taxon>Sphingomonadaceae</taxon>
        <taxon>Sphingomonas</taxon>
    </lineage>
</organism>
<dbReference type="RefSeq" id="WP_303544797.1">
    <property type="nucleotide sequence ID" value="NZ_JAUOTP010000008.1"/>
</dbReference>